<gene>
    <name evidence="2" type="ORF">L1049_001316</name>
</gene>
<evidence type="ECO:0000313" key="2">
    <source>
        <dbReference type="EMBL" id="KAK9269540.1"/>
    </source>
</evidence>
<feature type="region of interest" description="Disordered" evidence="1">
    <location>
        <begin position="51"/>
        <end position="86"/>
    </location>
</feature>
<accession>A0AAP0ND32</accession>
<organism evidence="2 3">
    <name type="scientific">Liquidambar formosana</name>
    <name type="common">Formosan gum</name>
    <dbReference type="NCBI Taxonomy" id="63359"/>
    <lineage>
        <taxon>Eukaryota</taxon>
        <taxon>Viridiplantae</taxon>
        <taxon>Streptophyta</taxon>
        <taxon>Embryophyta</taxon>
        <taxon>Tracheophyta</taxon>
        <taxon>Spermatophyta</taxon>
        <taxon>Magnoliopsida</taxon>
        <taxon>eudicotyledons</taxon>
        <taxon>Gunneridae</taxon>
        <taxon>Pentapetalae</taxon>
        <taxon>Saxifragales</taxon>
        <taxon>Altingiaceae</taxon>
        <taxon>Liquidambar</taxon>
    </lineage>
</organism>
<feature type="compositionally biased region" description="Low complexity" evidence="1">
    <location>
        <begin position="61"/>
        <end position="71"/>
    </location>
</feature>
<name>A0AAP0ND32_LIQFO</name>
<evidence type="ECO:0000256" key="1">
    <source>
        <dbReference type="SAM" id="MobiDB-lite"/>
    </source>
</evidence>
<dbReference type="Proteomes" id="UP001415857">
    <property type="component" value="Unassembled WGS sequence"/>
</dbReference>
<reference evidence="2 3" key="1">
    <citation type="journal article" date="2024" name="Plant J.">
        <title>Genome sequences and population genomics reveal climatic adaptation and genomic divergence between two closely related sweetgum species.</title>
        <authorList>
            <person name="Xu W.Q."/>
            <person name="Ren C.Q."/>
            <person name="Zhang X.Y."/>
            <person name="Comes H.P."/>
            <person name="Liu X.H."/>
            <person name="Li Y.G."/>
            <person name="Kettle C.J."/>
            <person name="Jalonen R."/>
            <person name="Gaisberger H."/>
            <person name="Ma Y.Z."/>
            <person name="Qiu Y.X."/>
        </authorList>
    </citation>
    <scope>NUCLEOTIDE SEQUENCE [LARGE SCALE GENOMIC DNA]</scope>
    <source>
        <strain evidence="2">Hangzhou</strain>
    </source>
</reference>
<protein>
    <submittedName>
        <fullName evidence="2">Uncharacterized protein</fullName>
    </submittedName>
</protein>
<proteinExistence type="predicted"/>
<sequence length="124" mass="14641">MALEWATWGVIEQAKEELQILEDQHPNKFDYLKLELKSFIFLESQKLLFHNNNSSNDDMLSTSSTATTRGSTSRKRKKGSIEKEPKHKFQRVDGYLKKRDRVDVVLERAQDCLQKIRDFKTNFF</sequence>
<dbReference type="EMBL" id="JBBPBK010000015">
    <property type="protein sequence ID" value="KAK9269540.1"/>
    <property type="molecule type" value="Genomic_DNA"/>
</dbReference>
<feature type="compositionally biased region" description="Polar residues" evidence="1">
    <location>
        <begin position="51"/>
        <end position="60"/>
    </location>
</feature>
<comment type="caution">
    <text evidence="2">The sequence shown here is derived from an EMBL/GenBank/DDBJ whole genome shotgun (WGS) entry which is preliminary data.</text>
</comment>
<evidence type="ECO:0000313" key="3">
    <source>
        <dbReference type="Proteomes" id="UP001415857"/>
    </source>
</evidence>
<dbReference type="AlphaFoldDB" id="A0AAP0ND32"/>
<keyword evidence="3" id="KW-1185">Reference proteome</keyword>